<dbReference type="AlphaFoldDB" id="A0A2M7FQ12"/>
<name>A0A2M7FQ12_9BACT</name>
<evidence type="ECO:0000313" key="1">
    <source>
        <dbReference type="EMBL" id="PIW08048.1"/>
    </source>
</evidence>
<feature type="non-terminal residue" evidence="1">
    <location>
        <position position="62"/>
    </location>
</feature>
<reference evidence="2" key="1">
    <citation type="submission" date="2017-09" db="EMBL/GenBank/DDBJ databases">
        <title>Depth-based differentiation of microbial function through sediment-hosted aquifers and enrichment of novel symbionts in the deep terrestrial subsurface.</title>
        <authorList>
            <person name="Probst A.J."/>
            <person name="Ladd B."/>
            <person name="Jarett J.K."/>
            <person name="Geller-Mcgrath D.E."/>
            <person name="Sieber C.M.K."/>
            <person name="Emerson J.B."/>
            <person name="Anantharaman K."/>
            <person name="Thomas B.C."/>
            <person name="Malmstrom R."/>
            <person name="Stieglmeier M."/>
            <person name="Klingl A."/>
            <person name="Woyke T."/>
            <person name="Ryan C.M."/>
            <person name="Banfield J.F."/>
        </authorList>
    </citation>
    <scope>NUCLEOTIDE SEQUENCE [LARGE SCALE GENOMIC DNA]</scope>
</reference>
<gene>
    <name evidence="1" type="ORF">COW38_01560</name>
</gene>
<evidence type="ECO:0000313" key="2">
    <source>
        <dbReference type="Proteomes" id="UP000230556"/>
    </source>
</evidence>
<comment type="caution">
    <text evidence="1">The sequence shown here is derived from an EMBL/GenBank/DDBJ whole genome shotgun (WGS) entry which is preliminary data.</text>
</comment>
<dbReference type="EMBL" id="PFFO01000073">
    <property type="protein sequence ID" value="PIW08048.1"/>
    <property type="molecule type" value="Genomic_DNA"/>
</dbReference>
<protein>
    <submittedName>
        <fullName evidence="1">Uncharacterized protein</fullName>
    </submittedName>
</protein>
<dbReference type="Proteomes" id="UP000230556">
    <property type="component" value="Unassembled WGS sequence"/>
</dbReference>
<proteinExistence type="predicted"/>
<organism evidence="1 2">
    <name type="scientific">Candidatus Collierbacteria bacterium CG17_big_fil_post_rev_8_21_14_2_50_45_7</name>
    <dbReference type="NCBI Taxonomy" id="1974536"/>
    <lineage>
        <taxon>Bacteria</taxon>
        <taxon>Candidatus Collieribacteriota</taxon>
    </lineage>
</organism>
<sequence length="62" mass="7215">MKIRDVLGLNSRNHLYTSVYNSRIGKTIANSKLFTKKTLKQAKVRVPETFEIINSMEILEKF</sequence>
<accession>A0A2M7FQ12</accession>